<sequence length="164" mass="18440">MTFLSIAFAVFLVGFASVSGAGCKPNCPKCPPLWTFYDGHCYRFFGATKTFREAEKNCQRYVQLGEGHLVSLTSKAEEELVYMILKTSVGTLSREMWNGLNDEKREGTFVWTDGSDLSYSNWASRQPDNSGNRQDCVCMRSGTGWNDVPCTSRMSYVCKMLTTK</sequence>
<dbReference type="Proteomes" id="UP000694845">
    <property type="component" value="Unplaced"/>
</dbReference>
<organism evidence="4 5">
    <name type="scientific">Acanthaster planci</name>
    <name type="common">Crown-of-thorns starfish</name>
    <dbReference type="NCBI Taxonomy" id="133434"/>
    <lineage>
        <taxon>Eukaryota</taxon>
        <taxon>Metazoa</taxon>
        <taxon>Echinodermata</taxon>
        <taxon>Eleutherozoa</taxon>
        <taxon>Asterozoa</taxon>
        <taxon>Asteroidea</taxon>
        <taxon>Valvatacea</taxon>
        <taxon>Valvatida</taxon>
        <taxon>Acanthasteridae</taxon>
        <taxon>Acanthaster</taxon>
    </lineage>
</organism>
<dbReference type="PROSITE" id="PS50041">
    <property type="entry name" value="C_TYPE_LECTIN_2"/>
    <property type="match status" value="1"/>
</dbReference>
<proteinExistence type="predicted"/>
<dbReference type="KEGG" id="aplc:110983534"/>
<dbReference type="PANTHER" id="PTHR22803">
    <property type="entry name" value="MANNOSE, PHOSPHOLIPASE, LECTIN RECEPTOR RELATED"/>
    <property type="match status" value="1"/>
</dbReference>
<dbReference type="AlphaFoldDB" id="A0A8B7YYW4"/>
<dbReference type="InterPro" id="IPR001304">
    <property type="entry name" value="C-type_lectin-like"/>
</dbReference>
<dbReference type="OMA" id="VQIWYRY"/>
<evidence type="ECO:0000256" key="2">
    <source>
        <dbReference type="SAM" id="SignalP"/>
    </source>
</evidence>
<dbReference type="SMART" id="SM00034">
    <property type="entry name" value="CLECT"/>
    <property type="match status" value="1"/>
</dbReference>
<evidence type="ECO:0000256" key="1">
    <source>
        <dbReference type="ARBA" id="ARBA00023157"/>
    </source>
</evidence>
<dbReference type="InterPro" id="IPR016187">
    <property type="entry name" value="CTDL_fold"/>
</dbReference>
<feature type="signal peptide" evidence="2">
    <location>
        <begin position="1"/>
        <end position="20"/>
    </location>
</feature>
<keyword evidence="2" id="KW-0732">Signal</keyword>
<dbReference type="FunFam" id="3.10.100.10:FF:000087">
    <property type="entry name" value="Snaclec rhodocetin subunit delta"/>
    <property type="match status" value="1"/>
</dbReference>
<reference evidence="5" key="1">
    <citation type="submission" date="2025-08" db="UniProtKB">
        <authorList>
            <consortium name="RefSeq"/>
        </authorList>
    </citation>
    <scope>IDENTIFICATION</scope>
</reference>
<name>A0A8B7YYW4_ACAPL</name>
<evidence type="ECO:0000259" key="3">
    <source>
        <dbReference type="PROSITE" id="PS50041"/>
    </source>
</evidence>
<dbReference type="SUPFAM" id="SSF56436">
    <property type="entry name" value="C-type lectin-like"/>
    <property type="match status" value="1"/>
</dbReference>
<dbReference type="OrthoDB" id="441660at2759"/>
<keyword evidence="4" id="KW-1185">Reference proteome</keyword>
<gene>
    <name evidence="5" type="primary">LOC110983534</name>
</gene>
<keyword evidence="1" id="KW-1015">Disulfide bond</keyword>
<dbReference type="InterPro" id="IPR018378">
    <property type="entry name" value="C-type_lectin_CS"/>
</dbReference>
<accession>A0A8B7YYW4</accession>
<dbReference type="InterPro" id="IPR016186">
    <property type="entry name" value="C-type_lectin-like/link_sf"/>
</dbReference>
<feature type="domain" description="C-type lectin" evidence="3">
    <location>
        <begin position="37"/>
        <end position="159"/>
    </location>
</feature>
<evidence type="ECO:0000313" key="5">
    <source>
        <dbReference type="RefSeq" id="XP_022098538.1"/>
    </source>
</evidence>
<feature type="chain" id="PRO_5033995075" evidence="2">
    <location>
        <begin position="21"/>
        <end position="164"/>
    </location>
</feature>
<protein>
    <submittedName>
        <fullName evidence="5">Alpha-N-acetylgalactosamine-specific lectin-like</fullName>
    </submittedName>
</protein>
<dbReference type="PROSITE" id="PS00615">
    <property type="entry name" value="C_TYPE_LECTIN_1"/>
    <property type="match status" value="1"/>
</dbReference>
<dbReference type="Gene3D" id="3.10.100.10">
    <property type="entry name" value="Mannose-Binding Protein A, subunit A"/>
    <property type="match status" value="1"/>
</dbReference>
<dbReference type="RefSeq" id="XP_022098538.1">
    <property type="nucleotide sequence ID" value="XM_022242846.1"/>
</dbReference>
<dbReference type="InterPro" id="IPR050111">
    <property type="entry name" value="C-type_lectin/snaclec_domain"/>
</dbReference>
<dbReference type="Pfam" id="PF00059">
    <property type="entry name" value="Lectin_C"/>
    <property type="match status" value="1"/>
</dbReference>
<dbReference type="GeneID" id="110983534"/>
<evidence type="ECO:0000313" key="4">
    <source>
        <dbReference type="Proteomes" id="UP000694845"/>
    </source>
</evidence>